<sequence length="242" mass="28034">MDAEELDEEDEYVGGEEVEEVVPPEYICIWMPSGLKLGRGKDLGLGHLVEEELQLWRGQANDSLAKLQAALGNLAILYRQNLQSANSVHSEIRAQKAIADARKKAFQHACSYCRAQKAMEYPGAPKDIVDTYKDISSADMLVNKDVTEENQFGQGTDSLPWFWRMEGVEGDSTNAWMDEFYRINWPKVGARYHWWSEELTLVRHEMYWVRKWFEGQEDEWKRRASQSQEAGYKVYTERKGIL</sequence>
<protein>
    <submittedName>
        <fullName evidence="1">Uncharacterized protein</fullName>
    </submittedName>
</protein>
<evidence type="ECO:0000313" key="2">
    <source>
        <dbReference type="Proteomes" id="UP000054538"/>
    </source>
</evidence>
<name>A0A0D0CDQ1_9AGAM</name>
<reference evidence="2" key="2">
    <citation type="submission" date="2015-01" db="EMBL/GenBank/DDBJ databases">
        <title>Evolutionary Origins and Diversification of the Mycorrhizal Mutualists.</title>
        <authorList>
            <consortium name="DOE Joint Genome Institute"/>
            <consortium name="Mycorrhizal Genomics Consortium"/>
            <person name="Kohler A."/>
            <person name="Kuo A."/>
            <person name="Nagy L.G."/>
            <person name="Floudas D."/>
            <person name="Copeland A."/>
            <person name="Barry K.W."/>
            <person name="Cichocki N."/>
            <person name="Veneault-Fourrey C."/>
            <person name="LaButti K."/>
            <person name="Lindquist E.A."/>
            <person name="Lipzen A."/>
            <person name="Lundell T."/>
            <person name="Morin E."/>
            <person name="Murat C."/>
            <person name="Riley R."/>
            <person name="Ohm R."/>
            <person name="Sun H."/>
            <person name="Tunlid A."/>
            <person name="Henrissat B."/>
            <person name="Grigoriev I.V."/>
            <person name="Hibbett D.S."/>
            <person name="Martin F."/>
        </authorList>
    </citation>
    <scope>NUCLEOTIDE SEQUENCE [LARGE SCALE GENOMIC DNA]</scope>
    <source>
        <strain evidence="2">Ve08.2h10</strain>
    </source>
</reference>
<reference evidence="1 2" key="1">
    <citation type="submission" date="2014-04" db="EMBL/GenBank/DDBJ databases">
        <authorList>
            <consortium name="DOE Joint Genome Institute"/>
            <person name="Kuo A."/>
            <person name="Kohler A."/>
            <person name="Jargeat P."/>
            <person name="Nagy L.G."/>
            <person name="Floudas D."/>
            <person name="Copeland A."/>
            <person name="Barry K.W."/>
            <person name="Cichocki N."/>
            <person name="Veneault-Fourrey C."/>
            <person name="LaButti K."/>
            <person name="Lindquist E.A."/>
            <person name="Lipzen A."/>
            <person name="Lundell T."/>
            <person name="Morin E."/>
            <person name="Murat C."/>
            <person name="Sun H."/>
            <person name="Tunlid A."/>
            <person name="Henrissat B."/>
            <person name="Grigoriev I.V."/>
            <person name="Hibbett D.S."/>
            <person name="Martin F."/>
            <person name="Nordberg H.P."/>
            <person name="Cantor M.N."/>
            <person name="Hua S.X."/>
        </authorList>
    </citation>
    <scope>NUCLEOTIDE SEQUENCE [LARGE SCALE GENOMIC DNA]</scope>
    <source>
        <strain evidence="1 2">Ve08.2h10</strain>
    </source>
</reference>
<dbReference type="EMBL" id="KN829500">
    <property type="protein sequence ID" value="KIK73698.1"/>
    <property type="molecule type" value="Genomic_DNA"/>
</dbReference>
<dbReference type="Proteomes" id="UP000054538">
    <property type="component" value="Unassembled WGS sequence"/>
</dbReference>
<dbReference type="HOGENOM" id="CLU_003703_3_3_1"/>
<keyword evidence="2" id="KW-1185">Reference proteome</keyword>
<proteinExistence type="predicted"/>
<dbReference type="OrthoDB" id="3232711at2759"/>
<evidence type="ECO:0000313" key="1">
    <source>
        <dbReference type="EMBL" id="KIK73698.1"/>
    </source>
</evidence>
<dbReference type="InParanoid" id="A0A0D0CDQ1"/>
<gene>
    <name evidence="1" type="ORF">PAXRUDRAFT_20583</name>
</gene>
<organism evidence="1 2">
    <name type="scientific">Paxillus rubicundulus Ve08.2h10</name>
    <dbReference type="NCBI Taxonomy" id="930991"/>
    <lineage>
        <taxon>Eukaryota</taxon>
        <taxon>Fungi</taxon>
        <taxon>Dikarya</taxon>
        <taxon>Basidiomycota</taxon>
        <taxon>Agaricomycotina</taxon>
        <taxon>Agaricomycetes</taxon>
        <taxon>Agaricomycetidae</taxon>
        <taxon>Boletales</taxon>
        <taxon>Paxilineae</taxon>
        <taxon>Paxillaceae</taxon>
        <taxon>Paxillus</taxon>
    </lineage>
</organism>
<accession>A0A0D0CDQ1</accession>
<dbReference type="AlphaFoldDB" id="A0A0D0CDQ1"/>